<keyword evidence="3" id="KW-1185">Reference proteome</keyword>
<gene>
    <name evidence="2" type="ORF">DealDRAFT_0704</name>
</gene>
<reference evidence="2 3" key="1">
    <citation type="submission" date="2009-02" db="EMBL/GenBank/DDBJ databases">
        <title>Sequencing of the draft genome and assembly of Dethiobacter alkaliphilus AHT 1.</title>
        <authorList>
            <consortium name="US DOE Joint Genome Institute (JGI-PGF)"/>
            <person name="Lucas S."/>
            <person name="Copeland A."/>
            <person name="Lapidus A."/>
            <person name="Glavina del Rio T."/>
            <person name="Dalin E."/>
            <person name="Tice H."/>
            <person name="Bruce D."/>
            <person name="Goodwin L."/>
            <person name="Pitluck S."/>
            <person name="Larimer F."/>
            <person name="Land M.L."/>
            <person name="Hauser L."/>
            <person name="Muyzer G."/>
        </authorList>
    </citation>
    <scope>NUCLEOTIDE SEQUENCE [LARGE SCALE GENOMIC DNA]</scope>
    <source>
        <strain evidence="2 3">AHT 1</strain>
    </source>
</reference>
<protein>
    <recommendedName>
        <fullName evidence="1">DUF2229 domain-containing protein</fullName>
    </recommendedName>
</protein>
<evidence type="ECO:0000313" key="3">
    <source>
        <dbReference type="Proteomes" id="UP000006443"/>
    </source>
</evidence>
<accession>C0GDZ5</accession>
<dbReference type="STRING" id="555088.DealDRAFT_0704"/>
<dbReference type="InterPro" id="IPR018709">
    <property type="entry name" value="CoA_activase_DUF2229"/>
</dbReference>
<name>C0GDZ5_DETAL</name>
<organism evidence="2 3">
    <name type="scientific">Dethiobacter alkaliphilus AHT 1</name>
    <dbReference type="NCBI Taxonomy" id="555088"/>
    <lineage>
        <taxon>Bacteria</taxon>
        <taxon>Bacillati</taxon>
        <taxon>Bacillota</taxon>
        <taxon>Dethiobacteria</taxon>
        <taxon>Dethiobacterales</taxon>
        <taxon>Dethiobacteraceae</taxon>
        <taxon>Dethiobacter</taxon>
    </lineage>
</organism>
<dbReference type="RefSeq" id="WP_008514920.1">
    <property type="nucleotide sequence ID" value="NZ_ACJM01000003.1"/>
</dbReference>
<dbReference type="Pfam" id="PF09989">
    <property type="entry name" value="DUF2229"/>
    <property type="match status" value="1"/>
</dbReference>
<dbReference type="Proteomes" id="UP000006443">
    <property type="component" value="Unassembled WGS sequence"/>
</dbReference>
<proteinExistence type="predicted"/>
<dbReference type="Gene3D" id="3.40.50.11900">
    <property type="match status" value="1"/>
</dbReference>
<feature type="domain" description="DUF2229" evidence="1">
    <location>
        <begin position="4"/>
        <end position="219"/>
    </location>
</feature>
<dbReference type="eggNOG" id="COG3580">
    <property type="taxonomic scope" value="Bacteria"/>
</dbReference>
<dbReference type="InterPro" id="IPR051805">
    <property type="entry name" value="Dehydratase_Activator_Redct"/>
</dbReference>
<evidence type="ECO:0000313" key="2">
    <source>
        <dbReference type="EMBL" id="EEG78289.1"/>
    </source>
</evidence>
<dbReference type="EMBL" id="ACJM01000003">
    <property type="protein sequence ID" value="EEG78289.1"/>
    <property type="molecule type" value="Genomic_DNA"/>
</dbReference>
<dbReference type="PANTHER" id="PTHR32329">
    <property type="entry name" value="BIFUNCTIONAL PROTEIN [INCLUDES 2-HYDROXYACYL-COA DEHYDRATASE (N-TER) AND ITS ACTIVATOR DOMAIN (C_TERM)-RELATED"/>
    <property type="match status" value="1"/>
</dbReference>
<dbReference type="PANTHER" id="PTHR32329:SF2">
    <property type="entry name" value="BIFUNCTIONAL PROTEIN [INCLUDES 2-HYDROXYACYL-COA DEHYDRATASE (N-TER) AND ITS ACTIVATOR DOMAIN (C_TERM)"/>
    <property type="match status" value="1"/>
</dbReference>
<dbReference type="AlphaFoldDB" id="C0GDZ5"/>
<evidence type="ECO:0000259" key="1">
    <source>
        <dbReference type="Pfam" id="PF09989"/>
    </source>
</evidence>
<comment type="caution">
    <text evidence="2">The sequence shown here is derived from an EMBL/GenBank/DDBJ whole genome shotgun (WGS) entry which is preliminary data.</text>
</comment>
<dbReference type="OrthoDB" id="9780120at2"/>
<sequence>MSVTVGIPRALLYYHYYPGWEAFFRALGAEVIVSDETTKAILDQGVRDAVDEACLPVKLYLGHLANLRDKKVDCIFAPRIVSVERKKYLCPKFLGLPEMARFCVDNLPEMLDVEINVHQKYQETHKGLLKLASRFGQPAAKAREALAAAKKAQEQYEAKLRQGYTPRDILEKRTEPAGGGNVRVAVMGHAYNLNDSYISMNLLARLREMGVDVVTSEMLRPQEIKRGTHSLQKDIFWTFGKELMGAALHLHEQGEIQGMVLVASFGCGPDSLVCEMVERVYKRAKKIPVLLLTIDEHTGEAGVVTRLEAFVDMLRWREAI</sequence>